<evidence type="ECO:0000313" key="2">
    <source>
        <dbReference type="EMBL" id="PXF33122.1"/>
    </source>
</evidence>
<gene>
    <name evidence="2" type="ORF">WH50_01010</name>
</gene>
<name>A0ABX5M3I4_9GAMM</name>
<comment type="caution">
    <text evidence="2">The sequence shown here is derived from an EMBL/GenBank/DDBJ whole genome shotgun (WGS) entry which is preliminary data.</text>
</comment>
<feature type="transmembrane region" description="Helical" evidence="1">
    <location>
        <begin position="21"/>
        <end position="43"/>
    </location>
</feature>
<evidence type="ECO:0000313" key="3">
    <source>
        <dbReference type="Proteomes" id="UP000248090"/>
    </source>
</evidence>
<dbReference type="Proteomes" id="UP000248090">
    <property type="component" value="Unassembled WGS sequence"/>
</dbReference>
<dbReference type="EMBL" id="LAPT01000002">
    <property type="protein sequence ID" value="PXF33122.1"/>
    <property type="molecule type" value="Genomic_DNA"/>
</dbReference>
<sequence length="67" mass="7954">MYKYICCTIIRSYIFLYSYKMYSIGKAVFLTKVLILSLLLISANNYKMQVFSRTFCHCPQYAHEAFT</sequence>
<accession>A0ABX5M3I4</accession>
<evidence type="ECO:0000256" key="1">
    <source>
        <dbReference type="SAM" id="Phobius"/>
    </source>
</evidence>
<keyword evidence="1" id="KW-1133">Transmembrane helix</keyword>
<proteinExistence type="predicted"/>
<keyword evidence="1" id="KW-0472">Membrane</keyword>
<reference evidence="2 3" key="1">
    <citation type="submission" date="2015-03" db="EMBL/GenBank/DDBJ databases">
        <authorList>
            <person name="Krishnan R."/>
            <person name="Midha S."/>
            <person name="Patil P.B."/>
            <person name="Rameshkumar N."/>
        </authorList>
    </citation>
    <scope>NUCLEOTIDE SEQUENCE [LARGE SCALE GENOMIC DNA]</scope>
    <source>
        <strain evidence="2 3">L1E11</strain>
    </source>
</reference>
<keyword evidence="3" id="KW-1185">Reference proteome</keyword>
<organism evidence="2 3">
    <name type="scientific">Pokkaliibacter plantistimulans</name>
    <dbReference type="NCBI Taxonomy" id="1635171"/>
    <lineage>
        <taxon>Bacteria</taxon>
        <taxon>Pseudomonadati</taxon>
        <taxon>Pseudomonadota</taxon>
        <taxon>Gammaproteobacteria</taxon>
        <taxon>Oceanospirillales</taxon>
        <taxon>Balneatrichaceae</taxon>
        <taxon>Pokkaliibacter</taxon>
    </lineage>
</organism>
<keyword evidence="1" id="KW-0812">Transmembrane</keyword>
<protein>
    <submittedName>
        <fullName evidence="2">Uncharacterized protein</fullName>
    </submittedName>
</protein>